<protein>
    <submittedName>
        <fullName evidence="2">Glycosyltransferase family 2 protein</fullName>
        <ecNumber evidence="2">2.4.-.-</ecNumber>
    </submittedName>
</protein>
<dbReference type="EC" id="2.4.-.-" evidence="2"/>
<dbReference type="CDD" id="cd06433">
    <property type="entry name" value="GT_2_WfgS_like"/>
    <property type="match status" value="1"/>
</dbReference>
<dbReference type="Pfam" id="PF00535">
    <property type="entry name" value="Glycos_transf_2"/>
    <property type="match status" value="1"/>
</dbReference>
<dbReference type="Gene3D" id="3.90.550.10">
    <property type="entry name" value="Spore Coat Polysaccharide Biosynthesis Protein SpsA, Chain A"/>
    <property type="match status" value="1"/>
</dbReference>
<evidence type="ECO:0000313" key="3">
    <source>
        <dbReference type="Proteomes" id="UP001597461"/>
    </source>
</evidence>
<keyword evidence="3" id="KW-1185">Reference proteome</keyword>
<dbReference type="SUPFAM" id="SSF53448">
    <property type="entry name" value="Nucleotide-diphospho-sugar transferases"/>
    <property type="match status" value="1"/>
</dbReference>
<dbReference type="PANTHER" id="PTHR43685:SF2">
    <property type="entry name" value="GLYCOSYLTRANSFERASE 2-LIKE DOMAIN-CONTAINING PROTEIN"/>
    <property type="match status" value="1"/>
</dbReference>
<dbReference type="RefSeq" id="WP_379078239.1">
    <property type="nucleotide sequence ID" value="NZ_JBHULL010000008.1"/>
</dbReference>
<sequence>MSKKLSIITINYNNKAGLEKTVQSVANQTWQDFEFIVIDGNSSDGSKDVLNAYSSSFSYAVSEPDSGIYNAMNKGIKISTGDYLMFLNSGDALIDNTILEKLNSELNGQYDIYYGDILHIDGIKQEVRTFPKKLNFAFFYEQNISHQASFIKANLFKDIFLYNENFKIVSDWEFFTYAICKREASYKHLDCVIVAYDGTGISSNSINNPEIIKERDASLHRYFPEFVRDYEYLKEIKFKKAEQFMHIKKYPVAYKILKGFMNIILLFLPKFNRS</sequence>
<dbReference type="Proteomes" id="UP001597461">
    <property type="component" value="Unassembled WGS sequence"/>
</dbReference>
<dbReference type="EMBL" id="JBHULL010000008">
    <property type="protein sequence ID" value="MFD2582807.1"/>
    <property type="molecule type" value="Genomic_DNA"/>
</dbReference>
<dbReference type="PANTHER" id="PTHR43685">
    <property type="entry name" value="GLYCOSYLTRANSFERASE"/>
    <property type="match status" value="1"/>
</dbReference>
<proteinExistence type="predicted"/>
<dbReference type="InterPro" id="IPR029044">
    <property type="entry name" value="Nucleotide-diphossugar_trans"/>
</dbReference>
<organism evidence="2 3">
    <name type="scientific">Pedobacter vanadiisoli</name>
    <dbReference type="NCBI Taxonomy" id="1761975"/>
    <lineage>
        <taxon>Bacteria</taxon>
        <taxon>Pseudomonadati</taxon>
        <taxon>Bacteroidota</taxon>
        <taxon>Sphingobacteriia</taxon>
        <taxon>Sphingobacteriales</taxon>
        <taxon>Sphingobacteriaceae</taxon>
        <taxon>Pedobacter</taxon>
    </lineage>
</organism>
<reference evidence="3" key="1">
    <citation type="journal article" date="2019" name="Int. J. Syst. Evol. Microbiol.">
        <title>The Global Catalogue of Microorganisms (GCM) 10K type strain sequencing project: providing services to taxonomists for standard genome sequencing and annotation.</title>
        <authorList>
            <consortium name="The Broad Institute Genomics Platform"/>
            <consortium name="The Broad Institute Genome Sequencing Center for Infectious Disease"/>
            <person name="Wu L."/>
            <person name="Ma J."/>
        </authorList>
    </citation>
    <scope>NUCLEOTIDE SEQUENCE [LARGE SCALE GENOMIC DNA]</scope>
    <source>
        <strain evidence="3">KCTC 42866</strain>
    </source>
</reference>
<keyword evidence="2" id="KW-0808">Transferase</keyword>
<dbReference type="GO" id="GO:0016757">
    <property type="term" value="F:glycosyltransferase activity"/>
    <property type="evidence" value="ECO:0007669"/>
    <property type="project" value="UniProtKB-KW"/>
</dbReference>
<evidence type="ECO:0000313" key="2">
    <source>
        <dbReference type="EMBL" id="MFD2582807.1"/>
    </source>
</evidence>
<comment type="caution">
    <text evidence="2">The sequence shown here is derived from an EMBL/GenBank/DDBJ whole genome shotgun (WGS) entry which is preliminary data.</text>
</comment>
<gene>
    <name evidence="2" type="ORF">ACFSR6_09925</name>
</gene>
<feature type="domain" description="Glycosyltransferase 2-like" evidence="1">
    <location>
        <begin position="6"/>
        <end position="129"/>
    </location>
</feature>
<evidence type="ECO:0000259" key="1">
    <source>
        <dbReference type="Pfam" id="PF00535"/>
    </source>
</evidence>
<accession>A0ABW5MHW5</accession>
<dbReference type="InterPro" id="IPR001173">
    <property type="entry name" value="Glyco_trans_2-like"/>
</dbReference>
<keyword evidence="2" id="KW-0328">Glycosyltransferase</keyword>
<name>A0ABW5MHW5_9SPHI</name>
<dbReference type="InterPro" id="IPR050834">
    <property type="entry name" value="Glycosyltransf_2"/>
</dbReference>